<comment type="caution">
    <text evidence="1">The sequence shown here is derived from an EMBL/GenBank/DDBJ whole genome shotgun (WGS) entry which is preliminary data.</text>
</comment>
<dbReference type="Proteomes" id="UP001140066">
    <property type="component" value="Unassembled WGS sequence"/>
</dbReference>
<name>A0ACC1K7Z4_9FUNG</name>
<dbReference type="EMBL" id="JANBUK010002120">
    <property type="protein sequence ID" value="KAJ2774861.1"/>
    <property type="molecule type" value="Genomic_DNA"/>
</dbReference>
<protein>
    <submittedName>
        <fullName evidence="1">Uncharacterized protein</fullName>
    </submittedName>
</protein>
<feature type="non-terminal residue" evidence="1">
    <location>
        <position position="561"/>
    </location>
</feature>
<evidence type="ECO:0000313" key="2">
    <source>
        <dbReference type="Proteomes" id="UP001140066"/>
    </source>
</evidence>
<organism evidence="1 2">
    <name type="scientific">Coemansia linderi</name>
    <dbReference type="NCBI Taxonomy" id="2663919"/>
    <lineage>
        <taxon>Eukaryota</taxon>
        <taxon>Fungi</taxon>
        <taxon>Fungi incertae sedis</taxon>
        <taxon>Zoopagomycota</taxon>
        <taxon>Kickxellomycotina</taxon>
        <taxon>Kickxellomycetes</taxon>
        <taxon>Kickxellales</taxon>
        <taxon>Kickxellaceae</taxon>
        <taxon>Coemansia</taxon>
    </lineage>
</organism>
<accession>A0ACC1K7Z4</accession>
<gene>
    <name evidence="1" type="ORF">GGI18_004528</name>
</gene>
<keyword evidence="2" id="KW-1185">Reference proteome</keyword>
<reference evidence="1" key="1">
    <citation type="submission" date="2022-07" db="EMBL/GenBank/DDBJ databases">
        <title>Phylogenomic reconstructions and comparative analyses of Kickxellomycotina fungi.</title>
        <authorList>
            <person name="Reynolds N.K."/>
            <person name="Stajich J.E."/>
            <person name="Barry K."/>
            <person name="Grigoriev I.V."/>
            <person name="Crous P."/>
            <person name="Smith M.E."/>
        </authorList>
    </citation>
    <scope>NUCLEOTIDE SEQUENCE</scope>
    <source>
        <strain evidence="1">BCRC 34191</strain>
    </source>
</reference>
<sequence>MASRRSSGRQGARRTRNNSEEDGKHKPLPTPRGRDGGQQAAETAQERQRLMEVFGSYPAQAPASGPSTQAATGSSGSSHHGMEFASPSPPTSADPSDSSSGHLPDNVHLSMPVMTQQKGKQPETSKSAGRSRVVSPAPTGTVPLEAAQLTDRQRKKITSAYHNQFAHLLGQEPVPPGSESSAPFSPATDWSFSSPQTITLEEMQQLRMTPRRPAAPPATEQPAGKWSQATTPSPRHNTKTQRQSHDRDSGLFGGRAFSFTSPVGGPSTSQTPLHGSIEPIQELDEDGSWSQATGRRYDGSNKASPVAAPRPRYDVVVPPPETLARTPTLATRSPTPTQQPQATPQSRRRRATTTSEAGDAAGTAASLSSYNSHSRSRSFGSSDRITLQQIIDQQRGSTAPGRSTTGRDEFAVPLIPPPPDGSLQFFNPFVGGSYQHPTGVDDAVHGDGESVTRTRIRHRKQRQPSSVASPASYTLSSAYSPSNAGSNLTYELTHLGVHRTAESPYPTNDSRVLSSAASVSRRRSSSTATPQLRPIPDGSSESGSSSDRRPLAAAHGRSESV</sequence>
<proteinExistence type="predicted"/>
<evidence type="ECO:0000313" key="1">
    <source>
        <dbReference type="EMBL" id="KAJ2774861.1"/>
    </source>
</evidence>